<dbReference type="Proteomes" id="UP000766246">
    <property type="component" value="Unassembled WGS sequence"/>
</dbReference>
<accession>A0A927YNS0</accession>
<evidence type="ECO:0000313" key="1">
    <source>
        <dbReference type="EMBL" id="MBE5921119.1"/>
    </source>
</evidence>
<name>A0A927YNS0_9FIRM</name>
<evidence type="ECO:0000313" key="2">
    <source>
        <dbReference type="Proteomes" id="UP000766246"/>
    </source>
</evidence>
<gene>
    <name evidence="1" type="ORF">E7272_14990</name>
</gene>
<proteinExistence type="predicted"/>
<organism evidence="1 2">
    <name type="scientific">Pseudobutyrivibrio ruminis</name>
    <dbReference type="NCBI Taxonomy" id="46206"/>
    <lineage>
        <taxon>Bacteria</taxon>
        <taxon>Bacillati</taxon>
        <taxon>Bacillota</taxon>
        <taxon>Clostridia</taxon>
        <taxon>Lachnospirales</taxon>
        <taxon>Lachnospiraceae</taxon>
        <taxon>Pseudobutyrivibrio</taxon>
    </lineage>
</organism>
<dbReference type="EMBL" id="SVER01000092">
    <property type="protein sequence ID" value="MBE5921119.1"/>
    <property type="molecule type" value="Genomic_DNA"/>
</dbReference>
<comment type="caution">
    <text evidence="1">The sequence shown here is derived from an EMBL/GenBank/DDBJ whole genome shotgun (WGS) entry which is preliminary data.</text>
</comment>
<dbReference type="AlphaFoldDB" id="A0A927YNS0"/>
<sequence length="68" mass="7629">MTAEKINVMPEGQIQAMGIKALKNALGVTGTLRFLEQFDNGGSGDYTKEKYEEEDARLSKEEILNMFK</sequence>
<reference evidence="1" key="1">
    <citation type="submission" date="2019-04" db="EMBL/GenBank/DDBJ databases">
        <title>Evolution of Biomass-Degrading Anaerobic Consortia Revealed by Metagenomics.</title>
        <authorList>
            <person name="Peng X."/>
        </authorList>
    </citation>
    <scope>NUCLEOTIDE SEQUENCE</scope>
    <source>
        <strain evidence="1">SIG311</strain>
    </source>
</reference>
<protein>
    <submittedName>
        <fullName evidence="1">Uncharacterized protein</fullName>
    </submittedName>
</protein>